<dbReference type="EMBL" id="CADCTL010000030">
    <property type="protein sequence ID" value="CAA9216927.1"/>
    <property type="molecule type" value="Genomic_DNA"/>
</dbReference>
<accession>A0A6J4H836</accession>
<reference evidence="2" key="1">
    <citation type="submission" date="2020-02" db="EMBL/GenBank/DDBJ databases">
        <authorList>
            <person name="Meier V. D."/>
        </authorList>
    </citation>
    <scope>NUCLEOTIDE SEQUENCE</scope>
    <source>
        <strain evidence="2">AVDCRST_MAG04</strain>
    </source>
</reference>
<organism evidence="2">
    <name type="scientific">uncultured Acetobacteraceae bacterium</name>
    <dbReference type="NCBI Taxonomy" id="169975"/>
    <lineage>
        <taxon>Bacteria</taxon>
        <taxon>Pseudomonadati</taxon>
        <taxon>Pseudomonadota</taxon>
        <taxon>Alphaproteobacteria</taxon>
        <taxon>Acetobacterales</taxon>
        <taxon>Acetobacteraceae</taxon>
        <taxon>environmental samples</taxon>
    </lineage>
</organism>
<dbReference type="Gene3D" id="3.40.50.720">
    <property type="entry name" value="NAD(P)-binding Rossmann-like Domain"/>
    <property type="match status" value="1"/>
</dbReference>
<protein>
    <submittedName>
        <fullName evidence="2">Uncharacterized protein</fullName>
    </submittedName>
</protein>
<feature type="region of interest" description="Disordered" evidence="1">
    <location>
        <begin position="1"/>
        <end position="21"/>
    </location>
</feature>
<feature type="non-terminal residue" evidence="2">
    <location>
        <position position="1"/>
    </location>
</feature>
<gene>
    <name evidence="2" type="ORF">AVDCRST_MAG04-433</name>
</gene>
<evidence type="ECO:0000313" key="2">
    <source>
        <dbReference type="EMBL" id="CAA9216927.1"/>
    </source>
</evidence>
<sequence>WRACRPPPRRGASAGACRRQAVRPVAKEEIKSLGAAFIGHEDEESRAAQTSGGCAKPMSAAFLPNRPKCRRRRSRSSTWWSAPRWCRAG</sequence>
<name>A0A6J4H836_9PROT</name>
<proteinExistence type="predicted"/>
<dbReference type="AlphaFoldDB" id="A0A6J4H836"/>
<feature type="non-terminal residue" evidence="2">
    <location>
        <position position="89"/>
    </location>
</feature>
<evidence type="ECO:0000256" key="1">
    <source>
        <dbReference type="SAM" id="MobiDB-lite"/>
    </source>
</evidence>